<dbReference type="InterPro" id="IPR023292">
    <property type="entry name" value="NTP_PyroPHydrolase-like_dom_sf"/>
</dbReference>
<organism evidence="1">
    <name type="scientific">uncultured organism BAC21E04</name>
    <dbReference type="NCBI Taxonomy" id="382346"/>
    <lineage>
        <taxon>unclassified sequences</taxon>
        <taxon>environmental samples</taxon>
    </lineage>
</organism>
<dbReference type="Gene3D" id="1.10.3420.10">
    <property type="entry name" value="putative ntp pyrophosphohydrolase like domain"/>
    <property type="match status" value="1"/>
</dbReference>
<dbReference type="AlphaFoldDB" id="Q5Y196"/>
<dbReference type="EMBL" id="AY713442">
    <property type="protein sequence ID" value="AAU84578.1"/>
    <property type="molecule type" value="Genomic_DNA"/>
</dbReference>
<proteinExistence type="predicted"/>
<name>Q5Y196_9ZZZZ</name>
<evidence type="ECO:0000313" key="1">
    <source>
        <dbReference type="EMBL" id="AAU84578.1"/>
    </source>
</evidence>
<protein>
    <submittedName>
        <fullName evidence="1">Uncharacterized protein</fullName>
    </submittedName>
</protein>
<accession>Q5Y196</accession>
<reference evidence="1" key="1">
    <citation type="journal article" date="2005" name="Environ. Microbiol.">
        <title>Potential photosynthesis gene recombination between Prochlorococcus and Synechococcus via viral intermediates.</title>
        <authorList>
            <person name="Zeidner G."/>
            <person name="Bielawski J.P."/>
            <person name="Shmoish M."/>
            <person name="Scanlan D.J."/>
            <person name="Sabehi G."/>
            <person name="Beja O."/>
        </authorList>
    </citation>
    <scope>NUCLEOTIDE SEQUENCE</scope>
    <source>
        <strain evidence="1">4</strain>
    </source>
</reference>
<sequence>MSKLDENGQAIFREDGKVLKGPNYRKPDLSVCVPQVSTKK</sequence>